<comment type="caution">
    <text evidence="1">The sequence shown here is derived from an EMBL/GenBank/DDBJ whole genome shotgun (WGS) entry which is preliminary data.</text>
</comment>
<dbReference type="EMBL" id="CM037152">
    <property type="protein sequence ID" value="KAH7833638.1"/>
    <property type="molecule type" value="Genomic_DNA"/>
</dbReference>
<evidence type="ECO:0000313" key="1">
    <source>
        <dbReference type="EMBL" id="KAH7833638.1"/>
    </source>
</evidence>
<name>A0ACB7WZ41_9ERIC</name>
<reference evidence="1 2" key="1">
    <citation type="journal article" date="2021" name="Hortic Res">
        <title>High-quality reference genome and annotation aids understanding of berry development for evergreen blueberry (Vaccinium darrowii).</title>
        <authorList>
            <person name="Yu J."/>
            <person name="Hulse-Kemp A.M."/>
            <person name="Babiker E."/>
            <person name="Staton M."/>
        </authorList>
    </citation>
    <scope>NUCLEOTIDE SEQUENCE [LARGE SCALE GENOMIC DNA]</scope>
    <source>
        <strain evidence="2">cv. NJ 8807/NJ 8810</strain>
        <tissue evidence="1">Young leaf</tissue>
    </source>
</reference>
<evidence type="ECO:0000313" key="2">
    <source>
        <dbReference type="Proteomes" id="UP000828048"/>
    </source>
</evidence>
<proteinExistence type="predicted"/>
<sequence length="135" mass="15163">MLVGIYSGRLSEKSFAERSITFKEDMLKRKDGMRPVSPALCRARTSRLTKFANSCGISPATQIGEVALAIKKLSDDQLDVKDLYAEVMKTKGFDEFTLASAFDHLVENEKMAKAFTVKSARLRRAWLEGFFNMNA</sequence>
<organism evidence="1 2">
    <name type="scientific">Vaccinium darrowii</name>
    <dbReference type="NCBI Taxonomy" id="229202"/>
    <lineage>
        <taxon>Eukaryota</taxon>
        <taxon>Viridiplantae</taxon>
        <taxon>Streptophyta</taxon>
        <taxon>Embryophyta</taxon>
        <taxon>Tracheophyta</taxon>
        <taxon>Spermatophyta</taxon>
        <taxon>Magnoliopsida</taxon>
        <taxon>eudicotyledons</taxon>
        <taxon>Gunneridae</taxon>
        <taxon>Pentapetalae</taxon>
        <taxon>asterids</taxon>
        <taxon>Ericales</taxon>
        <taxon>Ericaceae</taxon>
        <taxon>Vaccinioideae</taxon>
        <taxon>Vaccinieae</taxon>
        <taxon>Vaccinium</taxon>
    </lineage>
</organism>
<gene>
    <name evidence="1" type="ORF">Vadar_008322</name>
</gene>
<keyword evidence="2" id="KW-1185">Reference proteome</keyword>
<dbReference type="Proteomes" id="UP000828048">
    <property type="component" value="Chromosome 2"/>
</dbReference>
<protein>
    <submittedName>
        <fullName evidence="1">Uncharacterized protein</fullName>
    </submittedName>
</protein>
<accession>A0ACB7WZ41</accession>